<evidence type="ECO:0000259" key="1">
    <source>
        <dbReference type="Pfam" id="PF01869"/>
    </source>
</evidence>
<gene>
    <name evidence="2" type="ORF">M8523_26535</name>
</gene>
<dbReference type="InterPro" id="IPR043129">
    <property type="entry name" value="ATPase_NBD"/>
</dbReference>
<dbReference type="Proteomes" id="UP001165667">
    <property type="component" value="Unassembled WGS sequence"/>
</dbReference>
<evidence type="ECO:0000313" key="2">
    <source>
        <dbReference type="EMBL" id="MCW6511536.1"/>
    </source>
</evidence>
<dbReference type="InterPro" id="IPR002731">
    <property type="entry name" value="ATPase_BadF"/>
</dbReference>
<dbReference type="Pfam" id="PF01869">
    <property type="entry name" value="BcrAD_BadFG"/>
    <property type="match status" value="1"/>
</dbReference>
<keyword evidence="3" id="KW-1185">Reference proteome</keyword>
<feature type="domain" description="ATPase BadF/BadG/BcrA/BcrD type" evidence="1">
    <location>
        <begin position="3"/>
        <end position="236"/>
    </location>
</feature>
<evidence type="ECO:0000313" key="3">
    <source>
        <dbReference type="Proteomes" id="UP001165667"/>
    </source>
</evidence>
<comment type="caution">
    <text evidence="2">The sequence shown here is derived from an EMBL/GenBank/DDBJ whole genome shotgun (WGS) entry which is preliminary data.</text>
</comment>
<proteinExistence type="predicted"/>
<reference evidence="2" key="1">
    <citation type="submission" date="2022-05" db="EMBL/GenBank/DDBJ databases">
        <authorList>
            <person name="Pankratov T."/>
        </authorList>
    </citation>
    <scope>NUCLEOTIDE SEQUENCE</scope>
    <source>
        <strain evidence="2">BP6-180914</strain>
    </source>
</reference>
<dbReference type="EMBL" id="JAMOIM010000028">
    <property type="protein sequence ID" value="MCW6511536.1"/>
    <property type="molecule type" value="Genomic_DNA"/>
</dbReference>
<name>A0AA42CMF7_9HYPH</name>
<keyword evidence="2" id="KW-0418">Kinase</keyword>
<sequence>MRVVDGAGHLVSSAEGGSANVYLDFENALAVIERTVEVACSSLGPSAQCHAGIGLAGVSSPAVATRVATRLQHAFGRLAVTNDAVIACLGAHAGADGGIVIAGTGSGAVLRLNGSDTNFGGRGFLLGDDGSGAVVGRQAWRRALRALDGMEPRTALLSDLLSRFADDPVAVIAWGRQATSAEFAAFAPQILAAAAIGDAAALAIAVEAGRAIAELATALVQRGAPRVSLVGGLASALGPHLPEDTRMRLSPPLLDALDGALLLAGAPVATSDRTGGDNMQRMG</sequence>
<dbReference type="SUPFAM" id="SSF53067">
    <property type="entry name" value="Actin-like ATPase domain"/>
    <property type="match status" value="2"/>
</dbReference>
<dbReference type="CDD" id="cd24082">
    <property type="entry name" value="ASKHA_NBD_GspK-like"/>
    <property type="match status" value="1"/>
</dbReference>
<dbReference type="GO" id="GO:0016301">
    <property type="term" value="F:kinase activity"/>
    <property type="evidence" value="ECO:0007669"/>
    <property type="project" value="UniProtKB-KW"/>
</dbReference>
<accession>A0AA42CMF7</accession>
<keyword evidence="2" id="KW-0808">Transferase</keyword>
<dbReference type="Gene3D" id="3.30.420.40">
    <property type="match status" value="2"/>
</dbReference>
<protein>
    <submittedName>
        <fullName evidence="2">N-acetylglucosamine kinase</fullName>
    </submittedName>
</protein>
<dbReference type="PANTHER" id="PTHR43190">
    <property type="entry name" value="N-ACETYL-D-GLUCOSAMINE KINASE"/>
    <property type="match status" value="1"/>
</dbReference>
<dbReference type="AlphaFoldDB" id="A0AA42CMF7"/>
<dbReference type="PANTHER" id="PTHR43190:SF3">
    <property type="entry name" value="N-ACETYL-D-GLUCOSAMINE KINASE"/>
    <property type="match status" value="1"/>
</dbReference>
<dbReference type="InterPro" id="IPR052519">
    <property type="entry name" value="Euk-type_GlcNAc_Kinase"/>
</dbReference>
<organism evidence="2 3">
    <name type="scientific">Lichenifustis flavocetrariae</name>
    <dbReference type="NCBI Taxonomy" id="2949735"/>
    <lineage>
        <taxon>Bacteria</taxon>
        <taxon>Pseudomonadati</taxon>
        <taxon>Pseudomonadota</taxon>
        <taxon>Alphaproteobacteria</taxon>
        <taxon>Hyphomicrobiales</taxon>
        <taxon>Lichenihabitantaceae</taxon>
        <taxon>Lichenifustis</taxon>
    </lineage>
</organism>